<protein>
    <recommendedName>
        <fullName evidence="20">Ubiquitin-ribosomal protein eL40 fusion protein</fullName>
    </recommendedName>
</protein>
<comment type="similarity">
    <text evidence="4">In the N-terminal section; belongs to the ubiquitin family.</text>
</comment>
<dbReference type="SUPFAM" id="SSF48726">
    <property type="entry name" value="Immunoglobulin"/>
    <property type="match status" value="9"/>
</dbReference>
<dbReference type="InterPro" id="IPR007110">
    <property type="entry name" value="Ig-like_dom"/>
</dbReference>
<dbReference type="FunFam" id="3.10.20.90:FF:000158">
    <property type="entry name" value="Polyubiquitin 5"/>
    <property type="match status" value="1"/>
</dbReference>
<feature type="compositionally biased region" description="Basic and acidic residues" evidence="21">
    <location>
        <begin position="2353"/>
        <end position="2368"/>
    </location>
</feature>
<feature type="domain" description="Ig-like" evidence="23">
    <location>
        <begin position="423"/>
        <end position="514"/>
    </location>
</feature>
<feature type="domain" description="Fibronectin type-III" evidence="24">
    <location>
        <begin position="1643"/>
        <end position="1733"/>
    </location>
</feature>
<evidence type="ECO:0000256" key="3">
    <source>
        <dbReference type="ARBA" id="ARBA00004496"/>
    </source>
</evidence>
<feature type="domain" description="Ubiquitin-like" evidence="22">
    <location>
        <begin position="1"/>
        <end position="76"/>
    </location>
</feature>
<evidence type="ECO:0000256" key="14">
    <source>
        <dbReference type="ARBA" id="ARBA00022989"/>
    </source>
</evidence>
<dbReference type="PANTHER" id="PTHR10075">
    <property type="entry name" value="BASIGIN RELATED"/>
    <property type="match status" value="1"/>
</dbReference>
<dbReference type="GO" id="GO:1990904">
    <property type="term" value="C:ribonucleoprotein complex"/>
    <property type="evidence" value="ECO:0007669"/>
    <property type="project" value="UniProtKB-KW"/>
</dbReference>
<feature type="domain" description="Ig-like" evidence="23">
    <location>
        <begin position="519"/>
        <end position="607"/>
    </location>
</feature>
<dbReference type="InterPro" id="IPR006349">
    <property type="entry name" value="PGP_euk"/>
</dbReference>
<dbReference type="FunFam" id="3.40.50.1000:FF:000245">
    <property type="entry name" value="4-nitrophenyl phosphatase"/>
    <property type="match status" value="1"/>
</dbReference>
<dbReference type="FunFam" id="4.10.1060.50:FF:000001">
    <property type="entry name" value="ubiquitin-60S ribosomal protein L40"/>
    <property type="match status" value="1"/>
</dbReference>
<dbReference type="SUPFAM" id="SSF56784">
    <property type="entry name" value="HAD-like"/>
    <property type="match status" value="1"/>
</dbReference>
<dbReference type="Gene3D" id="3.10.20.90">
    <property type="entry name" value="Phosphatidylinositol 3-kinase Catalytic Subunit, Chain A, domain 1"/>
    <property type="match status" value="1"/>
</dbReference>
<keyword evidence="8" id="KW-1017">Isopeptide bond</keyword>
<evidence type="ECO:0000256" key="15">
    <source>
        <dbReference type="ARBA" id="ARBA00023136"/>
    </source>
</evidence>
<feature type="region of interest" description="Disordered" evidence="21">
    <location>
        <begin position="2434"/>
        <end position="2522"/>
    </location>
</feature>
<dbReference type="GO" id="GO:0007156">
    <property type="term" value="P:homophilic cell adhesion via plasma membrane adhesion molecules"/>
    <property type="evidence" value="ECO:0007669"/>
    <property type="project" value="TreeGrafter"/>
</dbReference>
<keyword evidence="26" id="KW-1185">Reference proteome</keyword>
<dbReference type="Pfam" id="PF07679">
    <property type="entry name" value="I-set"/>
    <property type="match status" value="2"/>
</dbReference>
<dbReference type="InterPro" id="IPR013783">
    <property type="entry name" value="Ig-like_fold"/>
</dbReference>
<evidence type="ECO:0000256" key="7">
    <source>
        <dbReference type="ARBA" id="ARBA00022490"/>
    </source>
</evidence>
<comment type="similarity">
    <text evidence="5">Belongs to the ubiquitin family.</text>
</comment>
<organism evidence="25 26">
    <name type="scientific">Tenebrio molitor</name>
    <name type="common">Yellow mealworm beetle</name>
    <dbReference type="NCBI Taxonomy" id="7067"/>
    <lineage>
        <taxon>Eukaryota</taxon>
        <taxon>Metazoa</taxon>
        <taxon>Ecdysozoa</taxon>
        <taxon>Arthropoda</taxon>
        <taxon>Hexapoda</taxon>
        <taxon>Insecta</taxon>
        <taxon>Pterygota</taxon>
        <taxon>Neoptera</taxon>
        <taxon>Endopterygota</taxon>
        <taxon>Coleoptera</taxon>
        <taxon>Polyphaga</taxon>
        <taxon>Cucujiformia</taxon>
        <taxon>Tenebrionidae</taxon>
        <taxon>Tenebrio</taxon>
    </lineage>
</organism>
<evidence type="ECO:0000256" key="8">
    <source>
        <dbReference type="ARBA" id="ARBA00022499"/>
    </source>
</evidence>
<dbReference type="FunFam" id="2.60.40.10:FF:000733">
    <property type="entry name" value="Turtle, isoform F"/>
    <property type="match status" value="1"/>
</dbReference>
<dbReference type="GO" id="GO:0016791">
    <property type="term" value="F:phosphatase activity"/>
    <property type="evidence" value="ECO:0007669"/>
    <property type="project" value="InterPro"/>
</dbReference>
<dbReference type="InterPro" id="IPR006357">
    <property type="entry name" value="HAD-SF_hydro_IIA"/>
</dbReference>
<dbReference type="SUPFAM" id="SSF49265">
    <property type="entry name" value="Fibronectin type III"/>
    <property type="match status" value="3"/>
</dbReference>
<dbReference type="SMART" id="SM00406">
    <property type="entry name" value="IGv"/>
    <property type="match status" value="3"/>
</dbReference>
<dbReference type="FunFam" id="2.60.40.10:FF:001149">
    <property type="entry name" value="Turtle, isoform H"/>
    <property type="match status" value="2"/>
</dbReference>
<feature type="domain" description="Ig-like" evidence="23">
    <location>
        <begin position="1337"/>
        <end position="1447"/>
    </location>
</feature>
<evidence type="ECO:0000256" key="9">
    <source>
        <dbReference type="ARBA" id="ARBA00022692"/>
    </source>
</evidence>
<feature type="domain" description="Ig-like" evidence="23">
    <location>
        <begin position="327"/>
        <end position="419"/>
    </location>
</feature>
<evidence type="ECO:0000259" key="24">
    <source>
        <dbReference type="PROSITE" id="PS50853"/>
    </source>
</evidence>
<evidence type="ECO:0000256" key="18">
    <source>
        <dbReference type="ARBA" id="ARBA00023274"/>
    </source>
</evidence>
<keyword evidence="10" id="KW-0677">Repeat</keyword>
<evidence type="ECO:0000256" key="2">
    <source>
        <dbReference type="ARBA" id="ARBA00004167"/>
    </source>
</evidence>
<dbReference type="InterPro" id="IPR023214">
    <property type="entry name" value="HAD_sf"/>
</dbReference>
<dbReference type="GO" id="GO:0005840">
    <property type="term" value="C:ribosome"/>
    <property type="evidence" value="ECO:0007669"/>
    <property type="project" value="UniProtKB-KW"/>
</dbReference>
<dbReference type="InterPro" id="IPR019956">
    <property type="entry name" value="Ubiquitin_dom"/>
</dbReference>
<dbReference type="GO" id="GO:0003735">
    <property type="term" value="F:structural constituent of ribosome"/>
    <property type="evidence" value="ECO:0007669"/>
    <property type="project" value="InterPro"/>
</dbReference>
<evidence type="ECO:0000256" key="4">
    <source>
        <dbReference type="ARBA" id="ARBA00008373"/>
    </source>
</evidence>
<dbReference type="InterPro" id="IPR019954">
    <property type="entry name" value="Ubiquitin_CS"/>
</dbReference>
<evidence type="ECO:0000256" key="17">
    <source>
        <dbReference type="ARBA" id="ARBA00023242"/>
    </source>
</evidence>
<keyword evidence="12" id="KW-0524">Neurogenesis</keyword>
<accession>A0A8J6L7V4</accession>
<dbReference type="InterPro" id="IPR001975">
    <property type="entry name" value="Ribosomal_eL40_dom"/>
</dbReference>
<dbReference type="Gene3D" id="3.40.50.1000">
    <property type="entry name" value="HAD superfamily/HAD-like"/>
    <property type="match status" value="2"/>
</dbReference>
<evidence type="ECO:0000259" key="23">
    <source>
        <dbReference type="PROSITE" id="PS50835"/>
    </source>
</evidence>
<feature type="region of interest" description="Disordered" evidence="21">
    <location>
        <begin position="2337"/>
        <end position="2406"/>
    </location>
</feature>
<feature type="domain" description="Ig-like" evidence="23">
    <location>
        <begin position="1547"/>
        <end position="1635"/>
    </location>
</feature>
<dbReference type="Pfam" id="PF07686">
    <property type="entry name" value="V-set"/>
    <property type="match status" value="1"/>
</dbReference>
<evidence type="ECO:0000256" key="21">
    <source>
        <dbReference type="SAM" id="MobiDB-lite"/>
    </source>
</evidence>
<dbReference type="PROSITE" id="PS00299">
    <property type="entry name" value="UBIQUITIN_1"/>
    <property type="match status" value="1"/>
</dbReference>
<dbReference type="Pfam" id="PF00702">
    <property type="entry name" value="Hydrolase"/>
    <property type="match status" value="1"/>
</dbReference>
<keyword evidence="16" id="KW-1015">Disulfide bond</keyword>
<dbReference type="GO" id="GO:0098632">
    <property type="term" value="F:cell-cell adhesion mediator activity"/>
    <property type="evidence" value="ECO:0007669"/>
    <property type="project" value="TreeGrafter"/>
</dbReference>
<dbReference type="Pfam" id="PF01020">
    <property type="entry name" value="Ribosomal_L40e"/>
    <property type="match status" value="1"/>
</dbReference>
<keyword evidence="11" id="KW-0832">Ubl conjugation</keyword>
<dbReference type="GO" id="GO:0030424">
    <property type="term" value="C:axon"/>
    <property type="evidence" value="ECO:0007669"/>
    <property type="project" value="TreeGrafter"/>
</dbReference>
<dbReference type="EMBL" id="JABDTM020028273">
    <property type="protein sequence ID" value="KAH0809213.1"/>
    <property type="molecule type" value="Genomic_DNA"/>
</dbReference>
<dbReference type="InterPro" id="IPR003598">
    <property type="entry name" value="Ig_sub2"/>
</dbReference>
<dbReference type="GO" id="GO:0005737">
    <property type="term" value="C:cytoplasm"/>
    <property type="evidence" value="ECO:0007669"/>
    <property type="project" value="UniProtKB-SubCell"/>
</dbReference>
<dbReference type="PRINTS" id="PR00348">
    <property type="entry name" value="UBIQUITIN"/>
</dbReference>
<evidence type="ECO:0000256" key="16">
    <source>
        <dbReference type="ARBA" id="ARBA00023157"/>
    </source>
</evidence>
<dbReference type="SUPFAM" id="SSF54236">
    <property type="entry name" value="Ubiquitin-like"/>
    <property type="match status" value="1"/>
</dbReference>
<dbReference type="Pfam" id="PF13895">
    <property type="entry name" value="Ig_2"/>
    <property type="match status" value="2"/>
</dbReference>
<dbReference type="InterPro" id="IPR013098">
    <property type="entry name" value="Ig_I-set"/>
</dbReference>
<keyword evidence="17" id="KW-0539">Nucleus</keyword>
<dbReference type="Gene3D" id="2.60.40.10">
    <property type="entry name" value="Immunoglobulins"/>
    <property type="match status" value="12"/>
</dbReference>
<dbReference type="InterPro" id="IPR038587">
    <property type="entry name" value="Ribosomal_eL40_sf"/>
</dbReference>
<dbReference type="GO" id="GO:0006412">
    <property type="term" value="P:translation"/>
    <property type="evidence" value="ECO:0007669"/>
    <property type="project" value="InterPro"/>
</dbReference>
<dbReference type="SMART" id="SM00213">
    <property type="entry name" value="UBQ"/>
    <property type="match status" value="1"/>
</dbReference>
<keyword evidence="13" id="KW-0689">Ribosomal protein</keyword>
<dbReference type="Proteomes" id="UP000719412">
    <property type="component" value="Unassembled WGS sequence"/>
</dbReference>
<dbReference type="GO" id="GO:0010623">
    <property type="term" value="P:programmed cell death involved in cell development"/>
    <property type="evidence" value="ECO:0007669"/>
    <property type="project" value="UniProtKB-ARBA"/>
</dbReference>
<evidence type="ECO:0000256" key="12">
    <source>
        <dbReference type="ARBA" id="ARBA00022902"/>
    </source>
</evidence>
<dbReference type="InterPro" id="IPR036116">
    <property type="entry name" value="FN3_sf"/>
</dbReference>
<dbReference type="GO" id="GO:0045467">
    <property type="term" value="P:R7 cell development"/>
    <property type="evidence" value="ECO:0007669"/>
    <property type="project" value="UniProtKB-ARBA"/>
</dbReference>
<dbReference type="SMART" id="SM00408">
    <property type="entry name" value="IGc2"/>
    <property type="match status" value="8"/>
</dbReference>
<feature type="domain" description="Fibronectin type-III" evidence="24">
    <location>
        <begin position="1747"/>
        <end position="1843"/>
    </location>
</feature>
<feature type="compositionally biased region" description="Pro residues" evidence="21">
    <location>
        <begin position="1041"/>
        <end position="1058"/>
    </location>
</feature>
<dbReference type="CDD" id="cd00063">
    <property type="entry name" value="FN3"/>
    <property type="match status" value="3"/>
</dbReference>
<feature type="region of interest" description="Disordered" evidence="21">
    <location>
        <begin position="2534"/>
        <end position="2553"/>
    </location>
</feature>
<evidence type="ECO:0000256" key="13">
    <source>
        <dbReference type="ARBA" id="ARBA00022980"/>
    </source>
</evidence>
<evidence type="ECO:0000256" key="10">
    <source>
        <dbReference type="ARBA" id="ARBA00022737"/>
    </source>
</evidence>
<dbReference type="NCBIfam" id="TIGR01452">
    <property type="entry name" value="PGP_euk"/>
    <property type="match status" value="1"/>
</dbReference>
<dbReference type="InterPro" id="IPR036412">
    <property type="entry name" value="HAD-like_sf"/>
</dbReference>
<feature type="region of interest" description="Disordered" evidence="21">
    <location>
        <begin position="991"/>
        <end position="1122"/>
    </location>
</feature>
<comment type="similarity">
    <text evidence="6">In the C-terminal section; belongs to the eukaryotic ribosomal protein eL40 family.</text>
</comment>
<feature type="region of interest" description="Disordered" evidence="21">
    <location>
        <begin position="2560"/>
        <end position="2615"/>
    </location>
</feature>
<feature type="domain" description="Ig-like" evidence="23">
    <location>
        <begin position="1452"/>
        <end position="1542"/>
    </location>
</feature>
<dbReference type="InterPro" id="IPR003961">
    <property type="entry name" value="FN3_dom"/>
</dbReference>
<dbReference type="PROSITE" id="PS50053">
    <property type="entry name" value="UBIQUITIN_2"/>
    <property type="match status" value="1"/>
</dbReference>
<dbReference type="InterPro" id="IPR029071">
    <property type="entry name" value="Ubiquitin-like_domsf"/>
</dbReference>
<keyword evidence="9" id="KW-0812">Transmembrane</keyword>
<dbReference type="InterPro" id="IPR013106">
    <property type="entry name" value="Ig_V-set"/>
</dbReference>
<dbReference type="InterPro" id="IPR036179">
    <property type="entry name" value="Ig-like_dom_sf"/>
</dbReference>
<keyword evidence="15" id="KW-0472">Membrane</keyword>
<keyword evidence="19" id="KW-0393">Immunoglobulin domain</keyword>
<gene>
    <name evidence="25" type="ORF">GEV33_013577</name>
</gene>
<proteinExistence type="inferred from homology"/>
<dbReference type="GO" id="GO:0005634">
    <property type="term" value="C:nucleus"/>
    <property type="evidence" value="ECO:0007669"/>
    <property type="project" value="UniProtKB-SubCell"/>
</dbReference>
<dbReference type="SMART" id="SM01377">
    <property type="entry name" value="Ribosomal_L40e"/>
    <property type="match status" value="1"/>
</dbReference>
<evidence type="ECO:0000256" key="20">
    <source>
        <dbReference type="ARBA" id="ARBA00035298"/>
    </source>
</evidence>
<keyword evidence="18" id="KW-0687">Ribonucleoprotein</keyword>
<evidence type="ECO:0000313" key="25">
    <source>
        <dbReference type="EMBL" id="KAH0809213.1"/>
    </source>
</evidence>
<dbReference type="PANTHER" id="PTHR10075:SF92">
    <property type="entry name" value="PROTEIN TURTLE"/>
    <property type="match status" value="1"/>
</dbReference>
<feature type="compositionally biased region" description="Polar residues" evidence="21">
    <location>
        <begin position="2474"/>
        <end position="2486"/>
    </location>
</feature>
<dbReference type="SMART" id="SM00409">
    <property type="entry name" value="IG"/>
    <property type="match status" value="9"/>
</dbReference>
<dbReference type="GO" id="GO:0005886">
    <property type="term" value="C:plasma membrane"/>
    <property type="evidence" value="ECO:0007669"/>
    <property type="project" value="TreeGrafter"/>
</dbReference>
<evidence type="ECO:0000256" key="19">
    <source>
        <dbReference type="ARBA" id="ARBA00023319"/>
    </source>
</evidence>
<reference evidence="25" key="1">
    <citation type="journal article" date="2020" name="J Insects Food Feed">
        <title>The yellow mealworm (Tenebrio molitor) genome: a resource for the emerging insects as food and feed industry.</title>
        <authorList>
            <person name="Eriksson T."/>
            <person name="Andere A."/>
            <person name="Kelstrup H."/>
            <person name="Emery V."/>
            <person name="Picard C."/>
        </authorList>
    </citation>
    <scope>NUCLEOTIDE SEQUENCE</scope>
    <source>
        <strain evidence="25">Stoneville</strain>
        <tissue evidence="25">Whole head</tissue>
    </source>
</reference>
<feature type="compositionally biased region" description="Low complexity" evidence="21">
    <location>
        <begin position="1008"/>
        <end position="1033"/>
    </location>
</feature>
<dbReference type="InterPro" id="IPR003599">
    <property type="entry name" value="Ig_sub"/>
</dbReference>
<feature type="domain" description="Ig-like" evidence="23">
    <location>
        <begin position="1250"/>
        <end position="1334"/>
    </location>
</feature>
<feature type="domain" description="Fibronectin type-III" evidence="24">
    <location>
        <begin position="612"/>
        <end position="708"/>
    </location>
</feature>
<dbReference type="NCBIfam" id="TIGR01460">
    <property type="entry name" value="HAD-SF-IIA"/>
    <property type="match status" value="1"/>
</dbReference>
<dbReference type="Pfam" id="PF00041">
    <property type="entry name" value="fn3"/>
    <property type="match status" value="3"/>
</dbReference>
<dbReference type="GO" id="GO:0070593">
    <property type="term" value="P:dendrite self-avoidance"/>
    <property type="evidence" value="ECO:0007669"/>
    <property type="project" value="TreeGrafter"/>
</dbReference>
<dbReference type="CDD" id="cd00096">
    <property type="entry name" value="Ig"/>
    <property type="match status" value="1"/>
</dbReference>
<evidence type="ECO:0000313" key="26">
    <source>
        <dbReference type="Proteomes" id="UP000719412"/>
    </source>
</evidence>
<feature type="compositionally biased region" description="Basic and acidic residues" evidence="21">
    <location>
        <begin position="998"/>
        <end position="1007"/>
    </location>
</feature>
<keyword evidence="7" id="KW-0963">Cytoplasm</keyword>
<feature type="region of interest" description="Disordered" evidence="21">
    <location>
        <begin position="1144"/>
        <end position="1163"/>
    </location>
</feature>
<feature type="domain" description="Ig-like" evidence="23">
    <location>
        <begin position="236"/>
        <end position="323"/>
    </location>
</feature>
<evidence type="ECO:0000256" key="11">
    <source>
        <dbReference type="ARBA" id="ARBA00022843"/>
    </source>
</evidence>
<dbReference type="FunFam" id="2.60.40.10:FF:001453">
    <property type="entry name" value="Turtle, isoform G"/>
    <property type="match status" value="1"/>
</dbReference>
<evidence type="ECO:0000259" key="22">
    <source>
        <dbReference type="PROSITE" id="PS50053"/>
    </source>
</evidence>
<dbReference type="GO" id="GO:0007411">
    <property type="term" value="P:axon guidance"/>
    <property type="evidence" value="ECO:0007669"/>
    <property type="project" value="TreeGrafter"/>
</dbReference>
<dbReference type="Pfam" id="PF00240">
    <property type="entry name" value="ubiquitin"/>
    <property type="match status" value="1"/>
</dbReference>
<comment type="caution">
    <text evidence="25">The sequence shown here is derived from an EMBL/GenBank/DDBJ whole genome shotgun (WGS) entry which is preliminary data.</text>
</comment>
<dbReference type="Gene3D" id="4.10.1060.50">
    <property type="match status" value="1"/>
</dbReference>
<dbReference type="Pfam" id="PF13927">
    <property type="entry name" value="Ig_3"/>
    <property type="match status" value="3"/>
</dbReference>
<reference evidence="25" key="2">
    <citation type="submission" date="2021-08" db="EMBL/GenBank/DDBJ databases">
        <authorList>
            <person name="Eriksson T."/>
        </authorList>
    </citation>
    <scope>NUCLEOTIDE SEQUENCE</scope>
    <source>
        <strain evidence="25">Stoneville</strain>
        <tissue evidence="25">Whole head</tissue>
    </source>
</reference>
<dbReference type="SMART" id="SM00060">
    <property type="entry name" value="FN3"/>
    <property type="match status" value="3"/>
</dbReference>
<sequence>MQIFVKTLTGKTITLEVEPSDTIENVKAKIQDKEGIPPDQQRLIFAGKQLEDGRTLSDYNIQKESTLHLVLRLRGGLIEPSLRLLAQKYNCDKMICRKCYARLHPRATNCRKTKCFCLQDGGVFITAILGESVVFNCHVEFPDGHPVPYVLQWEKKGQDIPIYIWYESYPTHSGEGYEGRVSRVSPDSPYGAASLNLTNIRESDQGWYECKVVFLNRSPNSHKNGTWFHLDVHAPPHFTDTPSDIIYVNLGDAIILSCTAEGTPTPEILWYKDANPVETSATIGIFNDGTELRISNIRHEDIGDYTCIARNGEGQISHTARVIIAGGAVIMVPPTNQTKVEGEKVQFNCEAKAQPGNVTVKWFREGAPVKELASLETRVTIRRDGSLVINPVSSDDSGQYLCEVSNGIGEPQSASAYLNVEYPAKVTFTPTIQYLPFRLAGVVQCYIKANPPLQYVTWTKDKRLLEPYQTQDIVIMNNGSLLFTRVNESHQGRYTCTPYNAQGTQGSSGQMEVLVRKPPVFTVEPEAMYQRKVGETVEMHCDAQEAEGTQKPNIQWQRRDGSSLPKNRVKIVGGNITVESLRRADFGYYQCVASNEVATIVASTQLVVEGTQPHAPYNLTGVPLEFAVTLTWLPGYSGGPDYKQVYTIWYREAGVSEWSTIPVTPSGNTQFTINRLAPGTTYEFQVVGKNSLGDGMMSKIITVRTLAYNMVACRITDSRNGGNATDSQVPLKKLRKGRISGLRLISFIVNWIWPRDRCRTGSSLSWHPDYLHSGSPSKSLGRISRTADGRFVLVDSILSLRTDSPSNVSSSDDGGFLPRKGVRNRASWRKPLVGYPSQLSLRSDASGQSARGIGGFFSSLGQRVHYPVKPIPTIYSPATPNFQSSSPATSSALLLSPWTPLYFSDLSSVRYTSSGERSYPTPPGFMQLRSVHERYSQELPSLRAIHEESQGFIPVHPIRVESPTQRIRVAPPYPGPRPRARLLPRHARIARSAPELGSPDHLDRSPESRSSSSGFGSKNTSSQQNQSSQSGSTFTEWRLPPYRPPPPPPSALPPPPPLVGHWLELASSSPSTSDQLHKAVDVGSVDGHYEFDPSTPTPTPSTPTGSRDVELDTGPTRKSYGTLRSRYDNIDARVQAMKEEFNEFRKRQAKRRRSHELEKEDEEENYNKKRRFMYVGDSMGAVDLVRCCPHLTIYFPTLIDLTDAINNSNALAWPRPRPTFYKRGCCDIVILANCYYYEEQKPIYLTAAVGDYVIFNCNVDFPQSLPIPYMLNWKKEGKTIFSWYDGVLTATEPFVGRIDLVNSPNVSPNRRYGKASVNLTSIRDSDGGWFECQVLFPNRTPSSRNNGTWFHLTVNGGNLLAIPPINRTTLEGEEAKFVCLTKDPELKVTWHKDGIQLKEFQDLMKRSYITKENTLVINPTDMGDYGEYECEVTNSDGEKQTAKAFLNVQYRAKVIFAPPEIHLPFGRPALIDCHFRANPPLTNLRWEKDGFLFDPYNIQGVFYRRNGSLYFMKVDESHSGRYTCTPFNDLGTQGPSPPILVTVQRPPIFVVTPHNLYLRKLGETIEMPCDARDGENEHKPIIVWYKKDGTSLPVGRYSIKEGNLTIINIQEEDRGWYQCSATNKAATITAEAELLVENIPSNAPSNLTAVSSSASVHLTWLPGRQRTNVEYSVWYKPVGSSEWKTHQVTSSRTLEATITGLNSGREYEFMVLCKDNNGDGLFSKSIRVWTKGIDGESDRYRSNSFPPVGFPRNISVYPTERGFVVTWEPPEYGTENLKFYVVRWFQGPEDYLFGSAETKNTSYLLTNLVEGMEYNIQIIAVSFNDQQADEFKKFLNSFDTVLFDCDGVLWIDNEPIPGSVAVVNKLRELEFAIKAKRLNYNVEVDEIISTAYLAASYLKGQGFKQSVYVIGSRGITQELDAVGIKHYGVGPDVLQNALVHVIENLQLHSNVGAVIVGYDEHFSYVKMLKAASYLNNPNCIFIATNTDERFPMSTDLVIPGTGAIVSAVETCAQRKPIIVGKPNPYIVEDLIRKYKINPKKTLMVGDRVNTDILLGTRCGFQTLLVLSGVTSLKEAIALKSSHKKEDKEMVADFYLEKRLSDGNEFVFLSISLPYLRSRSAMSGVYDSKMRTKVETTKTPTENATNINLNQFPSNINILKLCLKPENKSNVDYVEIKAILSSPLYDVPTTWCEQPPELGSPEFVNHCAWWFGRSKRLSDGNEFVFLSISLPYLRSRSAKSGVYDSKMRTKVETNKTPTENATNINLTQFPSNINILKLCLKPENKSNMDYMADKEEHTHKRYYHASRGRGGQNRVYPHLGVRDLREIIDRKRSEREHIGDTVIPHDPSYNYLKDPSRENVDDCVQEPHKQVNTRKHNKNYPNNNFKKDKDSYGAHASHQPRNKDIENPLNIQVEFSTSTGEHIYKLDESKVLPTIKHIPDRLPPQNRWFRGRGRGRGRGQQSYQTRTIRNKRNSTENVPSSQQSNPDETPVAVASEENWDSELNEKKEVSDLGEGFEQGDAEECGEVDEIYEDLGHVDEGENFEQTTEKESGEVDAIYKDQGHVDEGENFEQKTEENSLEKRVESLRLDQGETSPHDDKQDVKTQVTDESKHECKD</sequence>
<comment type="subcellular location">
    <subcellularLocation>
        <location evidence="3">Cytoplasm</location>
    </subcellularLocation>
    <subcellularLocation>
        <location evidence="2">Membrane</location>
        <topology evidence="2">Single-pass membrane protein</topology>
    </subcellularLocation>
    <subcellularLocation>
        <location evidence="1">Nucleus</location>
    </subcellularLocation>
</comment>
<dbReference type="PROSITE" id="PS50835">
    <property type="entry name" value="IG_LIKE"/>
    <property type="match status" value="9"/>
</dbReference>
<evidence type="ECO:0000256" key="5">
    <source>
        <dbReference type="ARBA" id="ARBA00008430"/>
    </source>
</evidence>
<dbReference type="InterPro" id="IPR000626">
    <property type="entry name" value="Ubiquitin-like_dom"/>
</dbReference>
<keyword evidence="14" id="KW-1133">Transmembrane helix</keyword>
<dbReference type="PROSITE" id="PS50853">
    <property type="entry name" value="FN3"/>
    <property type="match status" value="3"/>
</dbReference>
<feature type="domain" description="Ig-like" evidence="23">
    <location>
        <begin position="105"/>
        <end position="212"/>
    </location>
</feature>
<evidence type="ECO:0000256" key="6">
    <source>
        <dbReference type="ARBA" id="ARBA00010570"/>
    </source>
</evidence>
<dbReference type="FunFam" id="2.60.40.10:FF:000830">
    <property type="entry name" value="Turtle, isoform F"/>
    <property type="match status" value="1"/>
</dbReference>
<evidence type="ECO:0000256" key="1">
    <source>
        <dbReference type="ARBA" id="ARBA00004123"/>
    </source>
</evidence>
<dbReference type="CDD" id="cd01803">
    <property type="entry name" value="Ubl_ubiquitin"/>
    <property type="match status" value="1"/>
</dbReference>
<name>A0A8J6L7V4_TENMO</name>